<dbReference type="Pfam" id="PF04525">
    <property type="entry name" value="LOR"/>
    <property type="match status" value="1"/>
</dbReference>
<dbReference type="PANTHER" id="PTHR31087:SF22">
    <property type="entry name" value="PROTEIN LURP-ONE-RELATED 8"/>
    <property type="match status" value="1"/>
</dbReference>
<evidence type="ECO:0000313" key="2">
    <source>
        <dbReference type="EMBL" id="KAG6532923.1"/>
    </source>
</evidence>
<dbReference type="InterPro" id="IPR007612">
    <property type="entry name" value="LOR"/>
</dbReference>
<gene>
    <name evidence="2" type="ORF">ZIOFF_006782</name>
</gene>
<name>A0A8J5HP39_ZINOF</name>
<feature type="region of interest" description="Disordered" evidence="1">
    <location>
        <begin position="1"/>
        <end position="28"/>
    </location>
</feature>
<evidence type="ECO:0008006" key="4">
    <source>
        <dbReference type="Google" id="ProtNLM"/>
    </source>
</evidence>
<protein>
    <recommendedName>
        <fullName evidence="4">Protein LURP-one-related 8</fullName>
    </recommendedName>
</protein>
<organism evidence="2 3">
    <name type="scientific">Zingiber officinale</name>
    <name type="common">Ginger</name>
    <name type="synonym">Amomum zingiber</name>
    <dbReference type="NCBI Taxonomy" id="94328"/>
    <lineage>
        <taxon>Eukaryota</taxon>
        <taxon>Viridiplantae</taxon>
        <taxon>Streptophyta</taxon>
        <taxon>Embryophyta</taxon>
        <taxon>Tracheophyta</taxon>
        <taxon>Spermatophyta</taxon>
        <taxon>Magnoliopsida</taxon>
        <taxon>Liliopsida</taxon>
        <taxon>Zingiberales</taxon>
        <taxon>Zingiberaceae</taxon>
        <taxon>Zingiber</taxon>
    </lineage>
</organism>
<keyword evidence="3" id="KW-1185">Reference proteome</keyword>
<proteinExistence type="predicted"/>
<dbReference type="AlphaFoldDB" id="A0A8J5HP39"/>
<reference evidence="2 3" key="1">
    <citation type="submission" date="2020-08" db="EMBL/GenBank/DDBJ databases">
        <title>Plant Genome Project.</title>
        <authorList>
            <person name="Zhang R.-G."/>
        </authorList>
    </citation>
    <scope>NUCLEOTIDE SEQUENCE [LARGE SCALE GENOMIC DNA]</scope>
    <source>
        <tissue evidence="2">Rhizome</tissue>
    </source>
</reference>
<dbReference type="Proteomes" id="UP000734854">
    <property type="component" value="Unassembled WGS sequence"/>
</dbReference>
<evidence type="ECO:0000313" key="3">
    <source>
        <dbReference type="Proteomes" id="UP000734854"/>
    </source>
</evidence>
<dbReference type="PANTHER" id="PTHR31087">
    <property type="match status" value="1"/>
</dbReference>
<evidence type="ECO:0000256" key="1">
    <source>
        <dbReference type="SAM" id="MobiDB-lite"/>
    </source>
</evidence>
<dbReference type="OrthoDB" id="750006at2759"/>
<accession>A0A8J5HP39</accession>
<comment type="caution">
    <text evidence="2">The sequence shown here is derived from an EMBL/GenBank/DDBJ whole genome shotgun (WGS) entry which is preliminary data.</text>
</comment>
<sequence>MAKIHPNATPASNVAAQSPGAEPPCGGDGRTAVELTVWRKSLLFNGNGFTVFDSEGNLVFRVDNYAVGSRNEILLMDADGKPLHTIRRKRLSLGDQWLIYNAEETINPQFTVKKNHARLLHSKTLAHATPCASGSNSRLGYNIEGTYSRRSCAFFDDERRQLAEIKRKESAQGVALGLDVFWLIIEPGLDASFAMAMVILLEQMFGSQRSLLDGWMLF</sequence>
<dbReference type="EMBL" id="JACMSC010000002">
    <property type="protein sequence ID" value="KAG6532923.1"/>
    <property type="molecule type" value="Genomic_DNA"/>
</dbReference>